<keyword evidence="8" id="KW-0378">Hydrolase</keyword>
<comment type="caution">
    <text evidence="15">The sequence shown here is derived from an EMBL/GenBank/DDBJ whole genome shotgun (WGS) entry which is preliminary data.</text>
</comment>
<dbReference type="InterPro" id="IPR041816">
    <property type="entry name" value="Dbr1_N"/>
</dbReference>
<dbReference type="InterPro" id="IPR007708">
    <property type="entry name" value="DBR1_C"/>
</dbReference>
<comment type="subcellular location">
    <subcellularLocation>
        <location evidence="4">Nucleus</location>
    </subcellularLocation>
</comment>
<dbReference type="Pfam" id="PF05011">
    <property type="entry name" value="DBR1"/>
    <property type="match status" value="1"/>
</dbReference>
<dbReference type="GO" id="GO:0008419">
    <property type="term" value="F:RNA lariat debranching enzyme activity"/>
    <property type="evidence" value="ECO:0007669"/>
    <property type="project" value="EnsemblFungi"/>
</dbReference>
<feature type="compositionally biased region" description="Basic and acidic residues" evidence="13">
    <location>
        <begin position="518"/>
        <end position="527"/>
    </location>
</feature>
<evidence type="ECO:0000256" key="10">
    <source>
        <dbReference type="ARBA" id="ARBA00023004"/>
    </source>
</evidence>
<keyword evidence="16" id="KW-1185">Reference proteome</keyword>
<dbReference type="PANTHER" id="PTHR12849:SF0">
    <property type="entry name" value="LARIAT DEBRANCHING ENZYME"/>
    <property type="match status" value="1"/>
</dbReference>
<comment type="cofactor">
    <cofactor evidence="3">
        <name>Fe(2+)</name>
        <dbReference type="ChEBI" id="CHEBI:29033"/>
    </cofactor>
</comment>
<accession>A0A1X2J2M1</accession>
<organism evidence="15 16">
    <name type="scientific">Absidia repens</name>
    <dbReference type="NCBI Taxonomy" id="90262"/>
    <lineage>
        <taxon>Eukaryota</taxon>
        <taxon>Fungi</taxon>
        <taxon>Fungi incertae sedis</taxon>
        <taxon>Mucoromycota</taxon>
        <taxon>Mucoromycotina</taxon>
        <taxon>Mucoromycetes</taxon>
        <taxon>Mucorales</taxon>
        <taxon>Cunninghamellaceae</taxon>
        <taxon>Absidia</taxon>
    </lineage>
</organism>
<evidence type="ECO:0000313" key="15">
    <source>
        <dbReference type="EMBL" id="ORZ26048.1"/>
    </source>
</evidence>
<evidence type="ECO:0000256" key="7">
    <source>
        <dbReference type="ARBA" id="ARBA00022723"/>
    </source>
</evidence>
<dbReference type="OrthoDB" id="407609at2759"/>
<evidence type="ECO:0000256" key="1">
    <source>
        <dbReference type="ARBA" id="ARBA00001936"/>
    </source>
</evidence>
<keyword evidence="7" id="KW-0479">Metal-binding</keyword>
<evidence type="ECO:0000256" key="6">
    <source>
        <dbReference type="ARBA" id="ARBA00022664"/>
    </source>
</evidence>
<dbReference type="SUPFAM" id="SSF56300">
    <property type="entry name" value="Metallo-dependent phosphatases"/>
    <property type="match status" value="1"/>
</dbReference>
<comment type="cofactor">
    <cofactor evidence="1">
        <name>Mn(2+)</name>
        <dbReference type="ChEBI" id="CHEBI:29035"/>
    </cofactor>
</comment>
<dbReference type="PANTHER" id="PTHR12849">
    <property type="entry name" value="RNA LARIAT DEBRANCHING ENZYME"/>
    <property type="match status" value="1"/>
</dbReference>
<feature type="compositionally biased region" description="Low complexity" evidence="13">
    <location>
        <begin position="473"/>
        <end position="484"/>
    </location>
</feature>
<keyword evidence="12" id="KW-0539">Nucleus</keyword>
<reference evidence="15 16" key="1">
    <citation type="submission" date="2016-07" db="EMBL/GenBank/DDBJ databases">
        <title>Pervasive Adenine N6-methylation of Active Genes in Fungi.</title>
        <authorList>
            <consortium name="DOE Joint Genome Institute"/>
            <person name="Mondo S.J."/>
            <person name="Dannebaum R.O."/>
            <person name="Kuo R.C."/>
            <person name="Labutti K."/>
            <person name="Haridas S."/>
            <person name="Kuo A."/>
            <person name="Salamov A."/>
            <person name="Ahrendt S.R."/>
            <person name="Lipzen A."/>
            <person name="Sullivan W."/>
            <person name="Andreopoulos W.B."/>
            <person name="Clum A."/>
            <person name="Lindquist E."/>
            <person name="Daum C."/>
            <person name="Ramamoorthy G.K."/>
            <person name="Gryganskyi A."/>
            <person name="Culley D."/>
            <person name="Magnuson J.K."/>
            <person name="James T.Y."/>
            <person name="O'Malley M.A."/>
            <person name="Stajich J.E."/>
            <person name="Spatafora J.W."/>
            <person name="Visel A."/>
            <person name="Grigoriev I.V."/>
        </authorList>
    </citation>
    <scope>NUCLEOTIDE SEQUENCE [LARGE SCALE GENOMIC DNA]</scope>
    <source>
        <strain evidence="15 16">NRRL 1336</strain>
    </source>
</reference>
<keyword evidence="6" id="KW-0507">mRNA processing</keyword>
<evidence type="ECO:0000256" key="13">
    <source>
        <dbReference type="SAM" id="MobiDB-lite"/>
    </source>
</evidence>
<evidence type="ECO:0000256" key="2">
    <source>
        <dbReference type="ARBA" id="ARBA00001947"/>
    </source>
</evidence>
<dbReference type="GO" id="GO:0045292">
    <property type="term" value="P:mRNA cis splicing, via spliceosome"/>
    <property type="evidence" value="ECO:0007669"/>
    <property type="project" value="EnsemblFungi"/>
</dbReference>
<sequence length="527" mass="60468">MKIAIEGCCHGELNKVYGTIKLLEQKEQIKVDLVLICGDFQALRNKADLSSMAVPDKYKAMGDFCTYYQGTWKAPYPTIFIGGNHEASNYLWELYHGGWVAENIFYLGHAGVINFNGIRIGGISGIYNPHHYHNGHYEKIPYDHKDVRSAYHVRHYDVNKLLQIRQPLDIFLSHDWPRGVERFGDLSSLLRFKKYFYKEVMTNSLGSIANEDLLTQLKPDYWFAAHLHVKFPATVNHHAWKNKIYPPQTLNILGLPPNGQQYTQDAGNPDEIRINDDEIQISDDDEDDSNVNEEDNDIDTMNEQRNLNQEEPLSTPSDETQQKNDEKVTRFLSLDKCLPQRQFLQIVDIPSKNEDGFTYDLEWLAITRAMHPYLSLQRQPIPMPAEEELQQAIKQEEMHLEMLIDSDDLNMTLPHSFEPTADADTPDFNNDDIRRNLIPFLNPQTTSFCDLIGIENKINVHGQQPIQRPPPSSSSSSHQQCQPSDTMQGLQVPEPGVTLRDEHTVASHEELPETMESPSKKARLDEE</sequence>
<keyword evidence="10" id="KW-0408">Iron</keyword>
<evidence type="ECO:0000256" key="9">
    <source>
        <dbReference type="ARBA" id="ARBA00022833"/>
    </source>
</evidence>
<dbReference type="InterPro" id="IPR029052">
    <property type="entry name" value="Metallo-depent_PP-like"/>
</dbReference>
<evidence type="ECO:0000313" key="16">
    <source>
        <dbReference type="Proteomes" id="UP000193560"/>
    </source>
</evidence>
<evidence type="ECO:0000256" key="3">
    <source>
        <dbReference type="ARBA" id="ARBA00001954"/>
    </source>
</evidence>
<dbReference type="Gene3D" id="3.60.21.10">
    <property type="match status" value="1"/>
</dbReference>
<dbReference type="CDD" id="cd00844">
    <property type="entry name" value="MPP_Dbr1_N"/>
    <property type="match status" value="1"/>
</dbReference>
<feature type="compositionally biased region" description="Polar residues" evidence="13">
    <location>
        <begin position="301"/>
        <end position="319"/>
    </location>
</feature>
<dbReference type="SMART" id="SM01124">
    <property type="entry name" value="DBR1"/>
    <property type="match status" value="1"/>
</dbReference>
<keyword evidence="9" id="KW-0862">Zinc</keyword>
<evidence type="ECO:0000256" key="4">
    <source>
        <dbReference type="ARBA" id="ARBA00004123"/>
    </source>
</evidence>
<dbReference type="GO" id="GO:0046872">
    <property type="term" value="F:metal ion binding"/>
    <property type="evidence" value="ECO:0007669"/>
    <property type="project" value="UniProtKB-KW"/>
</dbReference>
<dbReference type="STRING" id="90262.A0A1X2J2M1"/>
<gene>
    <name evidence="15" type="ORF">BCR42DRAFT_445757</name>
</gene>
<dbReference type="AlphaFoldDB" id="A0A1X2J2M1"/>
<keyword evidence="11" id="KW-0464">Manganese</keyword>
<comment type="cofactor">
    <cofactor evidence="2">
        <name>Zn(2+)</name>
        <dbReference type="ChEBI" id="CHEBI:29105"/>
    </cofactor>
</comment>
<dbReference type="InterPro" id="IPR004843">
    <property type="entry name" value="Calcineurin-like_PHP"/>
</dbReference>
<feature type="region of interest" description="Disordered" evidence="13">
    <location>
        <begin position="462"/>
        <end position="527"/>
    </location>
</feature>
<dbReference type="Proteomes" id="UP000193560">
    <property type="component" value="Unassembled WGS sequence"/>
</dbReference>
<name>A0A1X2J2M1_9FUNG</name>
<evidence type="ECO:0000259" key="14">
    <source>
        <dbReference type="SMART" id="SM01124"/>
    </source>
</evidence>
<protein>
    <submittedName>
        <fullName evidence="15">Lariat debranching enzyme, C-terminal domain-domain-containing protein</fullName>
    </submittedName>
</protein>
<proteinExistence type="inferred from homology"/>
<evidence type="ECO:0000256" key="5">
    <source>
        <dbReference type="ARBA" id="ARBA00006045"/>
    </source>
</evidence>
<feature type="region of interest" description="Disordered" evidence="13">
    <location>
        <begin position="279"/>
        <end position="326"/>
    </location>
</feature>
<feature type="domain" description="Lariat debranching enzyme C-terminal" evidence="14">
    <location>
        <begin position="320"/>
        <end position="458"/>
    </location>
</feature>
<dbReference type="FunFam" id="3.60.21.10:FF:000035">
    <property type="entry name" value="Lariat debranching enzyme"/>
    <property type="match status" value="1"/>
</dbReference>
<feature type="compositionally biased region" description="Acidic residues" evidence="13">
    <location>
        <begin position="279"/>
        <end position="300"/>
    </location>
</feature>
<evidence type="ECO:0000256" key="11">
    <source>
        <dbReference type="ARBA" id="ARBA00023211"/>
    </source>
</evidence>
<dbReference type="GO" id="GO:0005634">
    <property type="term" value="C:nucleus"/>
    <property type="evidence" value="ECO:0007669"/>
    <property type="project" value="UniProtKB-SubCell"/>
</dbReference>
<dbReference type="EMBL" id="MCGE01000001">
    <property type="protein sequence ID" value="ORZ26048.1"/>
    <property type="molecule type" value="Genomic_DNA"/>
</dbReference>
<evidence type="ECO:0000256" key="8">
    <source>
        <dbReference type="ARBA" id="ARBA00022801"/>
    </source>
</evidence>
<dbReference type="Pfam" id="PF00149">
    <property type="entry name" value="Metallophos"/>
    <property type="match status" value="1"/>
</dbReference>
<evidence type="ECO:0000256" key="12">
    <source>
        <dbReference type="ARBA" id="ARBA00023242"/>
    </source>
</evidence>
<feature type="compositionally biased region" description="Basic and acidic residues" evidence="13">
    <location>
        <begin position="499"/>
        <end position="511"/>
    </location>
</feature>
<comment type="similarity">
    <text evidence="5">Belongs to the lariat debranching enzyme family.</text>
</comment>